<organism evidence="4 5">
    <name type="scientific">Wenzhouxiangella marina</name>
    <dbReference type="NCBI Taxonomy" id="1579979"/>
    <lineage>
        <taxon>Bacteria</taxon>
        <taxon>Pseudomonadati</taxon>
        <taxon>Pseudomonadota</taxon>
        <taxon>Gammaproteobacteria</taxon>
        <taxon>Chromatiales</taxon>
        <taxon>Wenzhouxiangellaceae</taxon>
        <taxon>Wenzhouxiangella</taxon>
    </lineage>
</organism>
<keyword evidence="1" id="KW-0812">Transmembrane</keyword>
<reference evidence="4 5" key="1">
    <citation type="submission" date="2015-07" db="EMBL/GenBank/DDBJ databases">
        <authorList>
            <person name="Noorani M."/>
        </authorList>
    </citation>
    <scope>NUCLEOTIDE SEQUENCE [LARGE SCALE GENOMIC DNA]</scope>
    <source>
        <strain evidence="4 5">KCTC 42284</strain>
    </source>
</reference>
<dbReference type="PANTHER" id="PTHR23526">
    <property type="entry name" value="INTEGRAL MEMBRANE TRANSPORT PROTEIN-RELATED"/>
    <property type="match status" value="1"/>
</dbReference>
<keyword evidence="3" id="KW-0472">Membrane</keyword>
<dbReference type="SUPFAM" id="SSF103473">
    <property type="entry name" value="MFS general substrate transporter"/>
    <property type="match status" value="1"/>
</dbReference>
<dbReference type="RefSeq" id="WP_049724947.1">
    <property type="nucleotide sequence ID" value="NZ_CP012154.1"/>
</dbReference>
<dbReference type="GO" id="GO:0022857">
    <property type="term" value="F:transmembrane transporter activity"/>
    <property type="evidence" value="ECO:0007669"/>
    <property type="project" value="InterPro"/>
</dbReference>
<dbReference type="InterPro" id="IPR011701">
    <property type="entry name" value="MFS"/>
</dbReference>
<dbReference type="InterPro" id="IPR036259">
    <property type="entry name" value="MFS_trans_sf"/>
</dbReference>
<dbReference type="Pfam" id="PF07690">
    <property type="entry name" value="MFS_1"/>
    <property type="match status" value="1"/>
</dbReference>
<evidence type="ECO:0000256" key="1">
    <source>
        <dbReference type="ARBA" id="ARBA00022692"/>
    </source>
</evidence>
<evidence type="ECO:0000313" key="4">
    <source>
        <dbReference type="EMBL" id="AKS41303.1"/>
    </source>
</evidence>
<dbReference type="KEGG" id="wma:WM2015_922"/>
<dbReference type="OrthoDB" id="5800571at2"/>
<dbReference type="Proteomes" id="UP000066624">
    <property type="component" value="Chromosome"/>
</dbReference>
<proteinExistence type="predicted"/>
<dbReference type="PANTHER" id="PTHR23526:SF2">
    <property type="entry name" value="MAJOR FACILITATOR SUPERFAMILY (MFS) PROFILE DOMAIN-CONTAINING PROTEIN"/>
    <property type="match status" value="1"/>
</dbReference>
<dbReference type="Gene3D" id="1.20.1250.20">
    <property type="entry name" value="MFS general substrate transporter like domains"/>
    <property type="match status" value="2"/>
</dbReference>
<dbReference type="InterPro" id="IPR052528">
    <property type="entry name" value="Sugar_transport-like"/>
</dbReference>
<keyword evidence="2" id="KW-1133">Transmembrane helix</keyword>
<evidence type="ECO:0000256" key="2">
    <source>
        <dbReference type="ARBA" id="ARBA00022989"/>
    </source>
</evidence>
<evidence type="ECO:0000256" key="3">
    <source>
        <dbReference type="ARBA" id="ARBA00023136"/>
    </source>
</evidence>
<gene>
    <name evidence="4" type="ORF">WM2015_922</name>
</gene>
<dbReference type="STRING" id="1579979.WM2015_922"/>
<name>A0A0K0XUE1_9GAMM</name>
<protein>
    <submittedName>
        <fullName evidence="4">Uncharacterized protein</fullName>
    </submittedName>
</protein>
<dbReference type="EMBL" id="CP012154">
    <property type="protein sequence ID" value="AKS41303.1"/>
    <property type="molecule type" value="Genomic_DNA"/>
</dbReference>
<accession>A0A0K0XUE1</accession>
<dbReference type="AlphaFoldDB" id="A0A0K0XUE1"/>
<sequence length="435" mass="47673">MRLTPATRQTLPFIARTLMPREIWANATMAVALGALEGGVVGVLVKTQFEAVAPTAWVNLAVALVAGAPAFANMASLTWSGLAEGRDRTAWVSALMTLTAVFLIVMALAPYSAWGLVMLTVAMILARLAWAGVITLRAAIWRANFPRHVRAQITGRITVIYSMIIAVTAAAIGAIMSWWPESWRVLFPAAGVLGLFAARRYQRMRIRRGARLRRDEQAERKTRRGGQLRAALGILKSDLWFRRYMLTMFAFGSGNLMVIALLVIILNDQFGFAKVEQMLITTSLPLIGVAVFTPVWARRLDAAHILDYRARQAWSFVLAIGLFAIATVLDQAWLFWAGAVSLGAAFAGGKLGWNLGHNDFASDQQSTLYMGIHVTLTGIRGLIAPLVGVLVYQWLESLGPGLGRWVLLFPFSLTLGAAITFVLLARLRRRQAEIG</sequence>
<keyword evidence="5" id="KW-1185">Reference proteome</keyword>
<evidence type="ECO:0000313" key="5">
    <source>
        <dbReference type="Proteomes" id="UP000066624"/>
    </source>
</evidence>